<feature type="compositionally biased region" description="Gly residues" evidence="1">
    <location>
        <begin position="86"/>
        <end position="110"/>
    </location>
</feature>
<name>A0ABS6QAI1_9PSED</name>
<comment type="caution">
    <text evidence="3">The sequence shown here is derived from an EMBL/GenBank/DDBJ whole genome shotgun (WGS) entry which is preliminary data.</text>
</comment>
<sequence>MQLKTVRSMLLALCLGTIAPLALAATDIIDQPTPGSQPHDNGHMNGQGGASGSGTPADGMGTGGTDDNGTDSTGGDGTTEESGSGSDTGTGAGSGSGSGGAGGSGAGSGS</sequence>
<feature type="chain" id="PRO_5046660947" evidence="2">
    <location>
        <begin position="25"/>
        <end position="110"/>
    </location>
</feature>
<dbReference type="Proteomes" id="UP000609530">
    <property type="component" value="Unassembled WGS sequence"/>
</dbReference>
<evidence type="ECO:0000256" key="1">
    <source>
        <dbReference type="SAM" id="MobiDB-lite"/>
    </source>
</evidence>
<accession>A0ABS6QAI1</accession>
<dbReference type="RefSeq" id="WP_186676970.1">
    <property type="nucleotide sequence ID" value="NZ_JABWRZ020000001.1"/>
</dbReference>
<gene>
    <name evidence="3" type="ORF">HU760_011270</name>
</gene>
<reference evidence="3 4" key="1">
    <citation type="journal article" date="2020" name="Microorganisms">
        <title>Reliable Identification of Environmental Pseudomonas Isolates Using the rpoD Gene.</title>
        <authorList>
            <consortium name="The Broad Institute Genome Sequencing Platform"/>
            <person name="Girard L."/>
            <person name="Lood C."/>
            <person name="Rokni-Zadeh H."/>
            <person name="van Noort V."/>
            <person name="Lavigne R."/>
            <person name="De Mot R."/>
        </authorList>
    </citation>
    <scope>NUCLEOTIDE SEQUENCE [LARGE SCALE GENOMIC DNA]</scope>
    <source>
        <strain evidence="3 4">RD9SR1</strain>
    </source>
</reference>
<keyword evidence="2" id="KW-0732">Signal</keyword>
<dbReference type="EMBL" id="JABWRZ020000001">
    <property type="protein sequence ID" value="MBV4491172.1"/>
    <property type="molecule type" value="Genomic_DNA"/>
</dbReference>
<feature type="signal peptide" evidence="2">
    <location>
        <begin position="1"/>
        <end position="24"/>
    </location>
</feature>
<protein>
    <submittedName>
        <fullName evidence="3">Uncharacterized protein</fullName>
    </submittedName>
</protein>
<organism evidence="3 4">
    <name type="scientific">Pseudomonas oryzicola</name>
    <dbReference type="NCBI Taxonomy" id="485876"/>
    <lineage>
        <taxon>Bacteria</taxon>
        <taxon>Pseudomonadati</taxon>
        <taxon>Pseudomonadota</taxon>
        <taxon>Gammaproteobacteria</taxon>
        <taxon>Pseudomonadales</taxon>
        <taxon>Pseudomonadaceae</taxon>
        <taxon>Pseudomonas</taxon>
    </lineage>
</organism>
<evidence type="ECO:0000313" key="3">
    <source>
        <dbReference type="EMBL" id="MBV4491172.1"/>
    </source>
</evidence>
<evidence type="ECO:0000313" key="4">
    <source>
        <dbReference type="Proteomes" id="UP000609530"/>
    </source>
</evidence>
<feature type="region of interest" description="Disordered" evidence="1">
    <location>
        <begin position="29"/>
        <end position="110"/>
    </location>
</feature>
<feature type="compositionally biased region" description="Gly residues" evidence="1">
    <location>
        <begin position="60"/>
        <end position="77"/>
    </location>
</feature>
<keyword evidence="4" id="KW-1185">Reference proteome</keyword>
<proteinExistence type="predicted"/>
<evidence type="ECO:0000256" key="2">
    <source>
        <dbReference type="SAM" id="SignalP"/>
    </source>
</evidence>